<gene>
    <name evidence="1" type="ORF">Natoc_3267</name>
</gene>
<name>L0K373_9EURY</name>
<evidence type="ECO:0000313" key="1">
    <source>
        <dbReference type="EMBL" id="AGB39005.1"/>
    </source>
</evidence>
<proteinExistence type="predicted"/>
<dbReference type="GeneID" id="14403654"/>
<reference evidence="1 2" key="1">
    <citation type="submission" date="2012-11" db="EMBL/GenBank/DDBJ databases">
        <title>FINISHED of Natronococcus occultus SP4, DSM 3396.</title>
        <authorList>
            <consortium name="DOE Joint Genome Institute"/>
            <person name="Eisen J."/>
            <person name="Huntemann M."/>
            <person name="Wei C.-L."/>
            <person name="Han J."/>
            <person name="Detter J.C."/>
            <person name="Han C."/>
            <person name="Tapia R."/>
            <person name="Chen A."/>
            <person name="Kyrpides N."/>
            <person name="Mavromatis K."/>
            <person name="Markowitz V."/>
            <person name="Szeto E."/>
            <person name="Ivanova N."/>
            <person name="Mikhailova N."/>
            <person name="Ovchinnikova G."/>
            <person name="Pagani I."/>
            <person name="Pati A."/>
            <person name="Goodwin L."/>
            <person name="Nordberg H.P."/>
            <person name="Cantor M.N."/>
            <person name="Hua S.X."/>
            <person name="Woyke T."/>
            <person name="Eisen J."/>
            <person name="Klenk H.-P."/>
            <person name="Klenk H.-P."/>
        </authorList>
    </citation>
    <scope>NUCLEOTIDE SEQUENCE [LARGE SCALE GENOMIC DNA]</scope>
    <source>
        <strain evidence="1 2">SP4</strain>
    </source>
</reference>
<organism evidence="1 2">
    <name type="scientific">Natronococcus occultus SP4</name>
    <dbReference type="NCBI Taxonomy" id="694430"/>
    <lineage>
        <taxon>Archaea</taxon>
        <taxon>Methanobacteriati</taxon>
        <taxon>Methanobacteriota</taxon>
        <taxon>Stenosarchaea group</taxon>
        <taxon>Halobacteria</taxon>
        <taxon>Halobacteriales</taxon>
        <taxon>Natrialbaceae</taxon>
        <taxon>Natronococcus</taxon>
    </lineage>
</organism>
<dbReference type="KEGG" id="nou:Natoc_3267"/>
<sequence length="122" mass="13643">MTVEKQSPDEIVDRLLRKTDDDELVVYLEDETELPVSIRRPLHLPSSVQEGVEGGSVRYSVLADEDAVDQLDLPAREGVIAAEELEAGSWTRSRLEFHEQFDEDEFGELERSADVLAVADAS</sequence>
<dbReference type="OrthoDB" id="203659at2157"/>
<protein>
    <submittedName>
        <fullName evidence="1">Uncharacterized protein</fullName>
    </submittedName>
</protein>
<dbReference type="Proteomes" id="UP000010878">
    <property type="component" value="Chromosome"/>
</dbReference>
<evidence type="ECO:0000313" key="2">
    <source>
        <dbReference type="Proteomes" id="UP000010878"/>
    </source>
</evidence>
<dbReference type="EMBL" id="CP003929">
    <property type="protein sequence ID" value="AGB39005.1"/>
    <property type="molecule type" value="Genomic_DNA"/>
</dbReference>
<keyword evidence="2" id="KW-1185">Reference proteome</keyword>
<dbReference type="AlphaFoldDB" id="L0K373"/>
<accession>L0K373</accession>
<dbReference type="RefSeq" id="WP_015322444.1">
    <property type="nucleotide sequence ID" value="NC_019974.1"/>
</dbReference>
<dbReference type="HOGENOM" id="CLU_2021568_0_0_2"/>